<organism evidence="1 2">
    <name type="scientific">Panagrolaimus sp. PS1159</name>
    <dbReference type="NCBI Taxonomy" id="55785"/>
    <lineage>
        <taxon>Eukaryota</taxon>
        <taxon>Metazoa</taxon>
        <taxon>Ecdysozoa</taxon>
        <taxon>Nematoda</taxon>
        <taxon>Chromadorea</taxon>
        <taxon>Rhabditida</taxon>
        <taxon>Tylenchina</taxon>
        <taxon>Panagrolaimomorpha</taxon>
        <taxon>Panagrolaimoidea</taxon>
        <taxon>Panagrolaimidae</taxon>
        <taxon>Panagrolaimus</taxon>
    </lineage>
</organism>
<evidence type="ECO:0000313" key="1">
    <source>
        <dbReference type="Proteomes" id="UP000887580"/>
    </source>
</evidence>
<sequence>MARPKRTVSPKKSPVKATVTKKTTAPKASPAKTKRGKKDKDPNAPKRGKSGYMIWLAENRARLTKPGMGVTDVTKAAGVEWGQIKDKTKWDKLAAEDKKRYEREMAAYKKK</sequence>
<evidence type="ECO:0000313" key="2">
    <source>
        <dbReference type="WBParaSite" id="PS1159_v2.g5647.t1"/>
    </source>
</evidence>
<proteinExistence type="predicted"/>
<dbReference type="Proteomes" id="UP000887580">
    <property type="component" value="Unplaced"/>
</dbReference>
<accession>A0AC35GI18</accession>
<dbReference type="WBParaSite" id="PS1159_v2.g5647.t1">
    <property type="protein sequence ID" value="PS1159_v2.g5647.t1"/>
    <property type="gene ID" value="PS1159_v2.g5647"/>
</dbReference>
<protein>
    <submittedName>
        <fullName evidence="2">HMG box domain-containing protein</fullName>
    </submittedName>
</protein>
<reference evidence="2" key="1">
    <citation type="submission" date="2022-11" db="UniProtKB">
        <authorList>
            <consortium name="WormBaseParasite"/>
        </authorList>
    </citation>
    <scope>IDENTIFICATION</scope>
</reference>
<name>A0AC35GI18_9BILA</name>